<evidence type="ECO:0000256" key="12">
    <source>
        <dbReference type="ARBA" id="ARBA00023136"/>
    </source>
</evidence>
<keyword evidence="8" id="KW-0378">Hydrolase</keyword>
<evidence type="ECO:0000256" key="7">
    <source>
        <dbReference type="ARBA" id="ARBA00022692"/>
    </source>
</evidence>
<keyword evidence="11 15" id="KW-1133">Transmembrane helix</keyword>
<keyword evidence="9" id="KW-0133">Cell shape</keyword>
<evidence type="ECO:0000256" key="15">
    <source>
        <dbReference type="SAM" id="Phobius"/>
    </source>
</evidence>
<dbReference type="InterPro" id="IPR012338">
    <property type="entry name" value="Beta-lactam/transpept-like"/>
</dbReference>
<evidence type="ECO:0000256" key="9">
    <source>
        <dbReference type="ARBA" id="ARBA00022960"/>
    </source>
</evidence>
<evidence type="ECO:0000256" key="11">
    <source>
        <dbReference type="ARBA" id="ARBA00022989"/>
    </source>
</evidence>
<evidence type="ECO:0000313" key="19">
    <source>
        <dbReference type="Proteomes" id="UP001501638"/>
    </source>
</evidence>
<name>A0ABP5WYZ0_9ACTN</name>
<evidence type="ECO:0000256" key="3">
    <source>
        <dbReference type="ARBA" id="ARBA00007171"/>
    </source>
</evidence>
<evidence type="ECO:0000256" key="1">
    <source>
        <dbReference type="ARBA" id="ARBA00004167"/>
    </source>
</evidence>
<dbReference type="EMBL" id="BAAASZ010000020">
    <property type="protein sequence ID" value="GAA2440518.1"/>
    <property type="molecule type" value="Genomic_DNA"/>
</dbReference>
<gene>
    <name evidence="18" type="primary">mrdA</name>
    <name evidence="18" type="ORF">GCM10010405_24830</name>
</gene>
<dbReference type="InterPro" id="IPR050515">
    <property type="entry name" value="Beta-lactam/transpept"/>
</dbReference>
<evidence type="ECO:0000256" key="5">
    <source>
        <dbReference type="ARBA" id="ARBA00022519"/>
    </source>
</evidence>
<keyword evidence="5" id="KW-0997">Cell inner membrane</keyword>
<keyword evidence="7 15" id="KW-0812">Transmembrane</keyword>
<dbReference type="Proteomes" id="UP001501638">
    <property type="component" value="Unassembled WGS sequence"/>
</dbReference>
<evidence type="ECO:0000256" key="8">
    <source>
        <dbReference type="ARBA" id="ARBA00022801"/>
    </source>
</evidence>
<dbReference type="SUPFAM" id="SSF56519">
    <property type="entry name" value="Penicillin binding protein dimerisation domain"/>
    <property type="match status" value="1"/>
</dbReference>
<evidence type="ECO:0000259" key="17">
    <source>
        <dbReference type="Pfam" id="PF03717"/>
    </source>
</evidence>
<evidence type="ECO:0000256" key="6">
    <source>
        <dbReference type="ARBA" id="ARBA00022670"/>
    </source>
</evidence>
<protein>
    <submittedName>
        <fullName evidence="18">Penicillin-binding protein 2</fullName>
    </submittedName>
</protein>
<evidence type="ECO:0000313" key="18">
    <source>
        <dbReference type="EMBL" id="GAA2440518.1"/>
    </source>
</evidence>
<dbReference type="NCBIfam" id="TIGR03423">
    <property type="entry name" value="pbp2_mrdA"/>
    <property type="match status" value="1"/>
</dbReference>
<dbReference type="InterPro" id="IPR005311">
    <property type="entry name" value="PBP_dimer"/>
</dbReference>
<evidence type="ECO:0000256" key="14">
    <source>
        <dbReference type="SAM" id="MobiDB-lite"/>
    </source>
</evidence>
<evidence type="ECO:0000256" key="2">
    <source>
        <dbReference type="ARBA" id="ARBA00004236"/>
    </source>
</evidence>
<keyword evidence="19" id="KW-1185">Reference proteome</keyword>
<sequence length="704" mass="77154">MSNIPETGRTPRVTIRLVAIQILVFSLMFTLGGRLWYLQIRNGEEYAEKAAGNHVQQVVQPAVRGAILDARGVPLADNETRLVVSASRTELMKMEDGGKAVLTRLADVLGMSYKEVSEKIRLCDAETPQPCWNGSPYQPIPITDEATTQQALQIRERQEDFPGITAEPTAVRRYPSPYGANTAQVLGYLSPVTDEEIEEAKDGDSPLLSSDQIGRSGLERSYDAALRGDAGVTRYKVDNLGRVIGEAENDEGEPGSSLITSIDSRVQAVAEKELAKAMEEARKQFDDNTGENYKADAGAVVVMEAKTGRIVAMASLPDYDPNAWVGGISAKDYAELTGKKSNYPLLNRAIQGQAAPGSIFKVIPTAAAVKAGYDFDGRYNCSSSYSIGGQVFKNFESQNHGMIDLGRALEVSCDTVYYALAHQEWKKDGGNKPKKNPDDWFYKMAHEFGLGKRTGIDLPNEVTGRVPDRKWKQEYWEANKEAWCEYGKKDGDYVEKIAYENCVEGNKLRAGDSVNYSIGQGDTLVTPIQMAVIYAALSNGGTVYEPTVGKAVVGPDGKHVEEIEPKKRGRLPIDRKTLRQMDKALEGVATRGTAAWRFADTGWPQEKIPMHAKTGTAEVYGKQTTSWFATYTDEYAIVMTISQGGTGSGASGPAVRNIYDALYGVDDDGKIHKDKALLPKPQKELPKINRDGTIEAQRQKGFKP</sequence>
<dbReference type="Gene3D" id="3.90.1310.10">
    <property type="entry name" value="Penicillin-binding protein 2a (Domain 2)"/>
    <property type="match status" value="1"/>
</dbReference>
<comment type="caution">
    <text evidence="18">The sequence shown here is derived from an EMBL/GenBank/DDBJ whole genome shotgun (WGS) entry which is preliminary data.</text>
</comment>
<dbReference type="InterPro" id="IPR001460">
    <property type="entry name" value="PCN-bd_Tpept"/>
</dbReference>
<evidence type="ECO:0000259" key="16">
    <source>
        <dbReference type="Pfam" id="PF00905"/>
    </source>
</evidence>
<dbReference type="InterPro" id="IPR017790">
    <property type="entry name" value="Penicillin-binding_protein_2"/>
</dbReference>
<dbReference type="Pfam" id="PF00905">
    <property type="entry name" value="Transpeptidase"/>
    <property type="match status" value="1"/>
</dbReference>
<dbReference type="PANTHER" id="PTHR30627">
    <property type="entry name" value="PEPTIDOGLYCAN D,D-TRANSPEPTIDASE"/>
    <property type="match status" value="1"/>
</dbReference>
<keyword evidence="6" id="KW-0645">Protease</keyword>
<keyword evidence="12 15" id="KW-0472">Membrane</keyword>
<dbReference type="Pfam" id="PF03717">
    <property type="entry name" value="PBP_dimer"/>
    <property type="match status" value="1"/>
</dbReference>
<comment type="similarity">
    <text evidence="3">Belongs to the transpeptidase family.</text>
</comment>
<dbReference type="SUPFAM" id="SSF56601">
    <property type="entry name" value="beta-lactamase/transpeptidase-like"/>
    <property type="match status" value="1"/>
</dbReference>
<evidence type="ECO:0000256" key="10">
    <source>
        <dbReference type="ARBA" id="ARBA00022984"/>
    </source>
</evidence>
<keyword evidence="10" id="KW-0573">Peptidoglycan synthesis</keyword>
<dbReference type="PANTHER" id="PTHR30627:SF2">
    <property type="entry name" value="PEPTIDOGLYCAN D,D-TRANSPEPTIDASE MRDA"/>
    <property type="match status" value="1"/>
</dbReference>
<proteinExistence type="inferred from homology"/>
<keyword evidence="13" id="KW-0961">Cell wall biogenesis/degradation</keyword>
<feature type="region of interest" description="Disordered" evidence="14">
    <location>
        <begin position="673"/>
        <end position="704"/>
    </location>
</feature>
<organism evidence="18 19">
    <name type="scientific">Streptomyces macrosporus</name>
    <dbReference type="NCBI Taxonomy" id="44032"/>
    <lineage>
        <taxon>Bacteria</taxon>
        <taxon>Bacillati</taxon>
        <taxon>Actinomycetota</taxon>
        <taxon>Actinomycetes</taxon>
        <taxon>Kitasatosporales</taxon>
        <taxon>Streptomycetaceae</taxon>
        <taxon>Streptomyces</taxon>
    </lineage>
</organism>
<evidence type="ECO:0000256" key="13">
    <source>
        <dbReference type="ARBA" id="ARBA00023316"/>
    </source>
</evidence>
<comment type="subcellular location">
    <subcellularLocation>
        <location evidence="2">Cell membrane</location>
    </subcellularLocation>
    <subcellularLocation>
        <location evidence="1">Membrane</location>
        <topology evidence="1">Single-pass membrane protein</topology>
    </subcellularLocation>
</comment>
<keyword evidence="4" id="KW-1003">Cell membrane</keyword>
<accession>A0ABP5WYZ0</accession>
<feature type="domain" description="Penicillin-binding protein transpeptidase" evidence="16">
    <location>
        <begin position="298"/>
        <end position="659"/>
    </location>
</feature>
<dbReference type="RefSeq" id="WP_344322330.1">
    <property type="nucleotide sequence ID" value="NZ_BAAASZ010000020.1"/>
</dbReference>
<dbReference type="InterPro" id="IPR036138">
    <property type="entry name" value="PBP_dimer_sf"/>
</dbReference>
<feature type="compositionally biased region" description="Basic and acidic residues" evidence="14">
    <location>
        <begin position="673"/>
        <end position="693"/>
    </location>
</feature>
<reference evidence="19" key="1">
    <citation type="journal article" date="2019" name="Int. J. Syst. Evol. Microbiol.">
        <title>The Global Catalogue of Microorganisms (GCM) 10K type strain sequencing project: providing services to taxonomists for standard genome sequencing and annotation.</title>
        <authorList>
            <consortium name="The Broad Institute Genomics Platform"/>
            <consortium name="The Broad Institute Genome Sequencing Center for Infectious Disease"/>
            <person name="Wu L."/>
            <person name="Ma J."/>
        </authorList>
    </citation>
    <scope>NUCLEOTIDE SEQUENCE [LARGE SCALE GENOMIC DNA]</scope>
    <source>
        <strain evidence="19">JCM 6305</strain>
    </source>
</reference>
<feature type="transmembrane region" description="Helical" evidence="15">
    <location>
        <begin position="17"/>
        <end position="37"/>
    </location>
</feature>
<dbReference type="Gene3D" id="3.40.710.10">
    <property type="entry name" value="DD-peptidase/beta-lactamase superfamily"/>
    <property type="match status" value="1"/>
</dbReference>
<evidence type="ECO:0000256" key="4">
    <source>
        <dbReference type="ARBA" id="ARBA00022475"/>
    </source>
</evidence>
<feature type="domain" description="Penicillin-binding protein dimerisation" evidence="17">
    <location>
        <begin position="60"/>
        <end position="246"/>
    </location>
</feature>